<dbReference type="OrthoDB" id="6173250at2"/>
<proteinExistence type="predicted"/>
<name>A0A2A4HGK2_9GAMM</name>
<dbReference type="Proteomes" id="UP000218677">
    <property type="component" value="Unassembled WGS sequence"/>
</dbReference>
<dbReference type="SUPFAM" id="SSF56059">
    <property type="entry name" value="Glutathione synthetase ATP-binding domain-like"/>
    <property type="match status" value="1"/>
</dbReference>
<keyword evidence="1" id="KW-0547">Nucleotide-binding</keyword>
<dbReference type="AlphaFoldDB" id="A0A2A4HGK2"/>
<dbReference type="InterPro" id="IPR013815">
    <property type="entry name" value="ATP_grasp_subdomain_1"/>
</dbReference>
<evidence type="ECO:0000313" key="3">
    <source>
        <dbReference type="EMBL" id="PCF93840.1"/>
    </source>
</evidence>
<comment type="caution">
    <text evidence="3">The sequence shown here is derived from an EMBL/GenBank/DDBJ whole genome shotgun (WGS) entry which is preliminary data.</text>
</comment>
<dbReference type="GO" id="GO:0005524">
    <property type="term" value="F:ATP binding"/>
    <property type="evidence" value="ECO:0007669"/>
    <property type="project" value="UniProtKB-UniRule"/>
</dbReference>
<feature type="domain" description="ATP-grasp" evidence="2">
    <location>
        <begin position="88"/>
        <end position="302"/>
    </location>
</feature>
<dbReference type="InterPro" id="IPR011761">
    <property type="entry name" value="ATP-grasp"/>
</dbReference>
<gene>
    <name evidence="3" type="ORF">CPA45_20160</name>
</gene>
<dbReference type="GO" id="GO:0046872">
    <property type="term" value="F:metal ion binding"/>
    <property type="evidence" value="ECO:0007669"/>
    <property type="project" value="InterPro"/>
</dbReference>
<dbReference type="RefSeq" id="WP_096654703.1">
    <property type="nucleotide sequence ID" value="NZ_NWUX01000028.1"/>
</dbReference>
<dbReference type="Gene3D" id="3.30.1490.20">
    <property type="entry name" value="ATP-grasp fold, A domain"/>
    <property type="match status" value="1"/>
</dbReference>
<organism evidence="3 4">
    <name type="scientific">Vreelandella nigrificans</name>
    <dbReference type="NCBI Taxonomy" id="2042704"/>
    <lineage>
        <taxon>Bacteria</taxon>
        <taxon>Pseudomonadati</taxon>
        <taxon>Pseudomonadota</taxon>
        <taxon>Gammaproteobacteria</taxon>
        <taxon>Oceanospirillales</taxon>
        <taxon>Halomonadaceae</taxon>
        <taxon>Vreelandella</taxon>
    </lineage>
</organism>
<evidence type="ECO:0000259" key="2">
    <source>
        <dbReference type="PROSITE" id="PS50975"/>
    </source>
</evidence>
<keyword evidence="1" id="KW-0067">ATP-binding</keyword>
<dbReference type="GO" id="GO:0003824">
    <property type="term" value="F:catalytic activity"/>
    <property type="evidence" value="ECO:0007669"/>
    <property type="project" value="UniProtKB-ARBA"/>
</dbReference>
<sequence length="389" mass="43577">MDASLENFTDLLGKLPAITREGLLVHAMRMPNSAQSLLLPRQLAYYYQQIPTPEAGAENIKPSGYVCGVSGRNLLPEVNFCQDIRAWRARLERSGVKVVKAASFSGRSIRDHIRYARKIGYPVVLKPVIRNTLFEEYIKDIKNDAELEFLFRQSRELKKQKASDLSASPYAMTRLSEDHIDEHGRKFLPLSVRYMVEKQQQGQQLRLIVAFGKIVAALTKPAGAKQWQQSADIHESYKAVGRKVAKVLQGMDFLRVDLIVDNPLEPASDDNHVVIALSEHLKCYKLITDHFDTTQAILEQVAECKMPDLSKQATIHVELSGVSNGLRLKQELTDVANVLALGLKLDELDEVTGRVHFELSGPTWALASLTWIYANGLGINEVPTSVCCR</sequence>
<protein>
    <recommendedName>
        <fullName evidence="2">ATP-grasp domain-containing protein</fullName>
    </recommendedName>
</protein>
<evidence type="ECO:0000313" key="4">
    <source>
        <dbReference type="Proteomes" id="UP000218677"/>
    </source>
</evidence>
<dbReference type="PROSITE" id="PS50975">
    <property type="entry name" value="ATP_GRASP"/>
    <property type="match status" value="1"/>
</dbReference>
<accession>A0A2A4HGK2</accession>
<reference evidence="4" key="1">
    <citation type="submission" date="2017-09" db="EMBL/GenBank/DDBJ databases">
        <authorList>
            <person name="Cho G.-S."/>
            <person name="Oguntoyinbo F.A."/>
            <person name="Cnockaert M."/>
            <person name="Kabisch J."/>
            <person name="Neve H."/>
            <person name="Bockelmann W."/>
            <person name="Wenning M."/>
            <person name="Franz C.M."/>
            <person name="Vandamme P."/>
        </authorList>
    </citation>
    <scope>NUCLEOTIDE SEQUENCE [LARGE SCALE GENOMIC DNA]</scope>
    <source>
        <strain evidence="4">MBT G8648</strain>
    </source>
</reference>
<evidence type="ECO:0000256" key="1">
    <source>
        <dbReference type="PROSITE-ProRule" id="PRU00409"/>
    </source>
</evidence>
<dbReference type="EMBL" id="NWUX01000028">
    <property type="protein sequence ID" value="PCF93840.1"/>
    <property type="molecule type" value="Genomic_DNA"/>
</dbReference>
<keyword evidence="4" id="KW-1185">Reference proteome</keyword>